<gene>
    <name evidence="15" type="ORF">HMPREF9436_03285</name>
</gene>
<feature type="transmembrane region" description="Helical" evidence="11">
    <location>
        <begin position="528"/>
        <end position="551"/>
    </location>
</feature>
<dbReference type="HOGENOM" id="CLU_013155_1_0_9"/>
<feature type="transmembrane region" description="Helical" evidence="11">
    <location>
        <begin position="588"/>
        <end position="610"/>
    </location>
</feature>
<feature type="domain" description="PTS EIIA type-2" evidence="12">
    <location>
        <begin position="19"/>
        <end position="162"/>
    </location>
</feature>
<keyword evidence="4" id="KW-0597">Phosphoprotein</keyword>
<feature type="transmembrane region" description="Helical" evidence="11">
    <location>
        <begin position="622"/>
        <end position="647"/>
    </location>
</feature>
<dbReference type="Pfam" id="PF02302">
    <property type="entry name" value="PTS_IIB"/>
    <property type="match status" value="1"/>
</dbReference>
<dbReference type="InterPro" id="IPR013014">
    <property type="entry name" value="PTS_EIIC_2"/>
</dbReference>
<dbReference type="CDD" id="cd05569">
    <property type="entry name" value="PTS_IIB_fructose"/>
    <property type="match status" value="1"/>
</dbReference>
<feature type="transmembrane region" description="Helical" evidence="11">
    <location>
        <begin position="354"/>
        <end position="376"/>
    </location>
</feature>
<evidence type="ECO:0000313" key="16">
    <source>
        <dbReference type="Proteomes" id="UP000006028"/>
    </source>
</evidence>
<dbReference type="EMBL" id="AECU01000245">
    <property type="protein sequence ID" value="EFQ05261.1"/>
    <property type="molecule type" value="Genomic_DNA"/>
</dbReference>
<feature type="transmembrane region" description="Helical" evidence="11">
    <location>
        <begin position="450"/>
        <end position="470"/>
    </location>
</feature>
<protein>
    <submittedName>
        <fullName evidence="15">Phosphoenolpyruvate-dependent sugar phosphotransferase system, EIIA 2</fullName>
    </submittedName>
</protein>
<dbReference type="NCBIfam" id="TIGR01427">
    <property type="entry name" value="PTS_IIC_fructo"/>
    <property type="match status" value="1"/>
</dbReference>
<evidence type="ECO:0000256" key="9">
    <source>
        <dbReference type="ARBA" id="ARBA00022989"/>
    </source>
</evidence>
<evidence type="ECO:0000256" key="6">
    <source>
        <dbReference type="ARBA" id="ARBA00022679"/>
    </source>
</evidence>
<dbReference type="GO" id="GO:0005351">
    <property type="term" value="F:carbohydrate:proton symporter activity"/>
    <property type="evidence" value="ECO:0007669"/>
    <property type="project" value="InterPro"/>
</dbReference>
<evidence type="ECO:0000259" key="12">
    <source>
        <dbReference type="PROSITE" id="PS51094"/>
    </source>
</evidence>
<proteinExistence type="predicted"/>
<keyword evidence="8 11" id="KW-0812">Transmembrane</keyword>
<evidence type="ECO:0000256" key="1">
    <source>
        <dbReference type="ARBA" id="ARBA00004429"/>
    </source>
</evidence>
<dbReference type="InterPro" id="IPR003352">
    <property type="entry name" value="PTS_EIIC"/>
</dbReference>
<dbReference type="InterPro" id="IPR013011">
    <property type="entry name" value="PTS_EIIB_2"/>
</dbReference>
<dbReference type="PANTHER" id="PTHR30505:SF28">
    <property type="entry name" value="PTS SYSTEM 2-O-ALPHA-MANNOSYL-D-GLYCERATE-SPECIFIC EIIABC COMPONENT"/>
    <property type="match status" value="1"/>
</dbReference>
<feature type="domain" description="PTS EIIB type-2" evidence="13">
    <location>
        <begin position="182"/>
        <end position="279"/>
    </location>
</feature>
<dbReference type="NCBIfam" id="TIGR00829">
    <property type="entry name" value="FRU"/>
    <property type="match status" value="1"/>
</dbReference>
<evidence type="ECO:0000313" key="15">
    <source>
        <dbReference type="EMBL" id="EFQ05261.1"/>
    </source>
</evidence>
<dbReference type="GO" id="GO:0090563">
    <property type="term" value="F:protein-phosphocysteine-sugar phosphotransferase activity"/>
    <property type="evidence" value="ECO:0007669"/>
    <property type="project" value="TreeGrafter"/>
</dbReference>
<evidence type="ECO:0000256" key="2">
    <source>
        <dbReference type="ARBA" id="ARBA00022448"/>
    </source>
</evidence>
<dbReference type="Proteomes" id="UP000006028">
    <property type="component" value="Unassembled WGS sequence"/>
</dbReference>
<keyword evidence="6 15" id="KW-0808">Transferase</keyword>
<dbReference type="CDD" id="cd00211">
    <property type="entry name" value="PTS_IIA_fru"/>
    <property type="match status" value="1"/>
</dbReference>
<keyword evidence="2" id="KW-0813">Transport</keyword>
<dbReference type="PROSITE" id="PS51099">
    <property type="entry name" value="PTS_EIIB_TYPE_2"/>
    <property type="match status" value="1"/>
</dbReference>
<dbReference type="PROSITE" id="PS51104">
    <property type="entry name" value="PTS_EIIC_TYPE_2"/>
    <property type="match status" value="1"/>
</dbReference>
<dbReference type="InterPro" id="IPR006327">
    <property type="entry name" value="PTS_IIC_fruc"/>
</dbReference>
<comment type="caution">
    <text evidence="15">The sequence shown here is derived from an EMBL/GenBank/DDBJ whole genome shotgun (WGS) entry which is preliminary data.</text>
</comment>
<keyword evidence="7" id="KW-0598">Phosphotransferase system</keyword>
<dbReference type="STRING" id="748224.HMPREF9436_03285"/>
<evidence type="ECO:0000256" key="3">
    <source>
        <dbReference type="ARBA" id="ARBA00022475"/>
    </source>
</evidence>
<dbReference type="SUPFAM" id="SSF55804">
    <property type="entry name" value="Phoshotransferase/anion transport protein"/>
    <property type="match status" value="1"/>
</dbReference>
<dbReference type="GO" id="GO:0009401">
    <property type="term" value="P:phosphoenolpyruvate-dependent sugar phosphotransferase system"/>
    <property type="evidence" value="ECO:0007669"/>
    <property type="project" value="UniProtKB-KW"/>
</dbReference>
<dbReference type="Gene3D" id="3.40.50.2300">
    <property type="match status" value="1"/>
</dbReference>
<dbReference type="InterPro" id="IPR050864">
    <property type="entry name" value="Bacterial_PTS_Sugar_Transport"/>
</dbReference>
<accession>E2ZNL7</accession>
<dbReference type="InterPro" id="IPR003501">
    <property type="entry name" value="PTS_EIIB_2/3"/>
</dbReference>
<dbReference type="GO" id="GO:0005886">
    <property type="term" value="C:plasma membrane"/>
    <property type="evidence" value="ECO:0007669"/>
    <property type="project" value="UniProtKB-SubCell"/>
</dbReference>
<dbReference type="GO" id="GO:0022877">
    <property type="term" value="F:protein-N(PI)-phosphohistidine-fructose phosphotransferase system transporter activity"/>
    <property type="evidence" value="ECO:0007669"/>
    <property type="project" value="InterPro"/>
</dbReference>
<evidence type="ECO:0000256" key="11">
    <source>
        <dbReference type="SAM" id="Phobius"/>
    </source>
</evidence>
<evidence type="ECO:0000259" key="14">
    <source>
        <dbReference type="PROSITE" id="PS51104"/>
    </source>
</evidence>
<reference evidence="15 16" key="1">
    <citation type="submission" date="2010-08" db="EMBL/GenBank/DDBJ databases">
        <authorList>
            <person name="Weinstock G."/>
            <person name="Sodergren E."/>
            <person name="Clifton S."/>
            <person name="Fulton L."/>
            <person name="Fulton B."/>
            <person name="Courtney L."/>
            <person name="Fronick C."/>
            <person name="Harrison M."/>
            <person name="Strong C."/>
            <person name="Farmer C."/>
            <person name="Delahaunty K."/>
            <person name="Markovic C."/>
            <person name="Hall O."/>
            <person name="Minx P."/>
            <person name="Tomlinson C."/>
            <person name="Mitreva M."/>
            <person name="Hou S."/>
            <person name="Chen J."/>
            <person name="Wollam A."/>
            <person name="Pepin K.H."/>
            <person name="Johnson M."/>
            <person name="Bhonagiri V."/>
            <person name="Zhang X."/>
            <person name="Suruliraj S."/>
            <person name="Warren W."/>
            <person name="Chinwalla A."/>
            <person name="Mardis E.R."/>
            <person name="Wilson R.K."/>
        </authorList>
    </citation>
    <scope>NUCLEOTIDE SEQUENCE [LARGE SCALE GENOMIC DNA]</scope>
    <source>
        <strain evidence="15 16">KLE1255</strain>
    </source>
</reference>
<evidence type="ECO:0000256" key="10">
    <source>
        <dbReference type="ARBA" id="ARBA00023136"/>
    </source>
</evidence>
<evidence type="ECO:0000259" key="13">
    <source>
        <dbReference type="PROSITE" id="PS51099"/>
    </source>
</evidence>
<name>E2ZNL7_9FIRM</name>
<feature type="transmembrane region" description="Helical" evidence="11">
    <location>
        <begin position="411"/>
        <end position="429"/>
    </location>
</feature>
<feature type="transmembrane region" description="Helical" evidence="11">
    <location>
        <begin position="315"/>
        <end position="334"/>
    </location>
</feature>
<keyword evidence="9 11" id="KW-1133">Transmembrane helix</keyword>
<evidence type="ECO:0000256" key="5">
    <source>
        <dbReference type="ARBA" id="ARBA00022597"/>
    </source>
</evidence>
<dbReference type="eggNOG" id="COG1299">
    <property type="taxonomic scope" value="Bacteria"/>
</dbReference>
<dbReference type="InterPro" id="IPR036095">
    <property type="entry name" value="PTS_EIIB-like_sf"/>
</dbReference>
<evidence type="ECO:0000256" key="4">
    <source>
        <dbReference type="ARBA" id="ARBA00022553"/>
    </source>
</evidence>
<dbReference type="eggNOG" id="COG1762">
    <property type="taxonomic scope" value="Bacteria"/>
</dbReference>
<dbReference type="eggNOG" id="COG1445">
    <property type="taxonomic scope" value="Bacteria"/>
</dbReference>
<dbReference type="AlphaFoldDB" id="E2ZNL7"/>
<dbReference type="PROSITE" id="PS51094">
    <property type="entry name" value="PTS_EIIA_TYPE_2"/>
    <property type="match status" value="1"/>
</dbReference>
<dbReference type="BioCyc" id="FCF748224-HMP:GTSS-1539-MONOMER"/>
<keyword evidence="3" id="KW-1003">Cell membrane</keyword>
<dbReference type="InterPro" id="IPR002178">
    <property type="entry name" value="PTS_EIIA_type-2_dom"/>
</dbReference>
<dbReference type="InterPro" id="IPR016152">
    <property type="entry name" value="PTrfase/Anion_transptr"/>
</dbReference>
<dbReference type="Pfam" id="PF00359">
    <property type="entry name" value="PTS_EIIA_2"/>
    <property type="match status" value="1"/>
</dbReference>
<keyword evidence="15" id="KW-0670">Pyruvate</keyword>
<dbReference type="PANTHER" id="PTHR30505">
    <property type="entry name" value="FRUCTOSE-LIKE PERMEASE"/>
    <property type="match status" value="1"/>
</dbReference>
<evidence type="ECO:0000256" key="7">
    <source>
        <dbReference type="ARBA" id="ARBA00022683"/>
    </source>
</evidence>
<keyword evidence="10 11" id="KW-0472">Membrane</keyword>
<comment type="subcellular location">
    <subcellularLocation>
        <location evidence="1">Cell inner membrane</location>
        <topology evidence="1">Multi-pass membrane protein</topology>
    </subcellularLocation>
</comment>
<dbReference type="InterPro" id="IPR003353">
    <property type="entry name" value="PTS_IIB_fruc"/>
</dbReference>
<organism evidence="15 16">
    <name type="scientific">Faecalibacterium cf. prausnitzii KLE1255</name>
    <dbReference type="NCBI Taxonomy" id="748224"/>
    <lineage>
        <taxon>Bacteria</taxon>
        <taxon>Bacillati</taxon>
        <taxon>Bacillota</taxon>
        <taxon>Clostridia</taxon>
        <taxon>Eubacteriales</taxon>
        <taxon>Oscillospiraceae</taxon>
        <taxon>Faecalibacterium</taxon>
    </lineage>
</organism>
<dbReference type="SUPFAM" id="SSF52794">
    <property type="entry name" value="PTS system IIB component-like"/>
    <property type="match status" value="1"/>
</dbReference>
<dbReference type="Gene3D" id="3.40.930.10">
    <property type="entry name" value="Mannitol-specific EII, Chain A"/>
    <property type="match status" value="1"/>
</dbReference>
<feature type="transmembrane region" description="Helical" evidence="11">
    <location>
        <begin position="383"/>
        <end position="405"/>
    </location>
</feature>
<feature type="domain" description="PTS EIIC type-2" evidence="14">
    <location>
        <begin position="307"/>
        <end position="655"/>
    </location>
</feature>
<sequence length="655" mass="68924">MTERVAVIQEGRKIMRITELFTAQSIALDEALTDQEQIISRLVELQATHGNITDKDAYKKALYAREAEGSTYVDNGITVPHAKTNVVTRPSLAALRLSSPVQYNAEDDGTTDLLFAIAAPENGSLHVDMLARMMQMLMNEDFVEKLKAAKTPAEFLDCIDAQEEAQFGAESFTQQEIPQSDYRILAVTACVNGIAHTYMAAEALTKAGDKLGLPTKVETNGSDGAKNILTREEIANCDGIIVAAEKKVETARFDGKPVLFTRVDDGIHKPEELIKKIVHGEVPVYHAEGGAQAAEDASGKDSFGRALYKNLMNGVSHMLPFVVGGGIMIALAFLLDDYTIDPSNFGMNTPVAAFFKTVGSAAFGYMLPILSAFIAMSIADRPGLAVGFVGGVLAMNGTNFAGIAAGETTGVSGGFLAALLAGFAAGYIVELLKKITEKLPASLNGIRPMLIYPLGGMLILGAVMCGINPVMGMINTAMTDCLNAMGGTSKVLLGAIVAGMMSIDMGGPFNKAAYVFGTAALASGNYEVMAAVMVGGMVPPIAIALSTTFCPKKWTADERRNGIVNYVMGLCFVTEGAIPYAAADPLRVLPSCVAGAAVAGALSMTFGCALRAPHGGIFVFPVVDHTALYCVALAVGSVLGAVILSLLKKNRTDAE</sequence>
<dbReference type="Pfam" id="PF02378">
    <property type="entry name" value="PTS_EIIC"/>
    <property type="match status" value="1"/>
</dbReference>
<evidence type="ECO:0000256" key="8">
    <source>
        <dbReference type="ARBA" id="ARBA00022692"/>
    </source>
</evidence>
<keyword evidence="5" id="KW-0762">Sugar transport</keyword>